<evidence type="ECO:0000259" key="7">
    <source>
        <dbReference type="Pfam" id="PF00483"/>
    </source>
</evidence>
<evidence type="ECO:0000256" key="4">
    <source>
        <dbReference type="ARBA" id="ARBA00022695"/>
    </source>
</evidence>
<dbReference type="GO" id="GO:0003983">
    <property type="term" value="F:UTP:glucose-1-phosphate uridylyltransferase activity"/>
    <property type="evidence" value="ECO:0007669"/>
    <property type="project" value="UniProtKB-EC"/>
</dbReference>
<comment type="similarity">
    <text evidence="1 6">Belongs to the UDPGP type 2 family.</text>
</comment>
<keyword evidence="3 6" id="KW-0808">Transferase</keyword>
<sequence>MRVTKAVIPAAGLGTRFLPATKALPKEMFPVCNKPVIQYIVEEAVNSGIEDIIIVTGRGKWSIVDYYDCSPELEAYLTKKGDNKQLEQLIRISRMANIYYVRQREPLGLGHALYCAKSFVGKDPFAVLLGDDIIKSDIPAIKQLIEVAEETRSSVIGIQEVPERDVSKYGIIDPLSNDRDIYRIKDLVEKPLLKDAPSRLAIMGRYILNPSIFSFLESIPKGAGGEFQLTDALKMQSKTEPIYACKLNGIRYDAGDKLGFLMATVEYALECPEIGPEFAQYLDTLYENRI</sequence>
<feature type="domain" description="Nucleotidyl transferase" evidence="7">
    <location>
        <begin position="5"/>
        <end position="263"/>
    </location>
</feature>
<dbReference type="SUPFAM" id="SSF53448">
    <property type="entry name" value="Nucleotide-diphospho-sugar transferases"/>
    <property type="match status" value="1"/>
</dbReference>
<evidence type="ECO:0000256" key="6">
    <source>
        <dbReference type="RuleBase" id="RU361259"/>
    </source>
</evidence>
<dbReference type="Pfam" id="PF00483">
    <property type="entry name" value="NTP_transferase"/>
    <property type="match status" value="1"/>
</dbReference>
<evidence type="ECO:0000313" key="9">
    <source>
        <dbReference type="Proteomes" id="UP000553059"/>
    </source>
</evidence>
<dbReference type="PANTHER" id="PTHR43197:SF1">
    <property type="entry name" value="UTP--GLUCOSE-1-PHOSPHATE URIDYLYLTRANSFERASE"/>
    <property type="match status" value="1"/>
</dbReference>
<dbReference type="PANTHER" id="PTHR43197">
    <property type="entry name" value="UTP--GLUCOSE-1-PHOSPHATE URIDYLYLTRANSFERASE"/>
    <property type="match status" value="1"/>
</dbReference>
<reference evidence="8 9" key="1">
    <citation type="journal article" date="2020" name="Biotechnol. Biofuels">
        <title>New insights from the biogas microbiome by comprehensive genome-resolved metagenomics of nearly 1600 species originating from multiple anaerobic digesters.</title>
        <authorList>
            <person name="Campanaro S."/>
            <person name="Treu L."/>
            <person name="Rodriguez-R L.M."/>
            <person name="Kovalovszki A."/>
            <person name="Ziels R.M."/>
            <person name="Maus I."/>
            <person name="Zhu X."/>
            <person name="Kougias P.G."/>
            <person name="Basile A."/>
            <person name="Luo G."/>
            <person name="Schluter A."/>
            <person name="Konstantinidis K.T."/>
            <person name="Angelidaki I."/>
        </authorList>
    </citation>
    <scope>NUCLEOTIDE SEQUENCE [LARGE SCALE GENOMIC DNA]</scope>
    <source>
        <strain evidence="8">AS05jafATM_4</strain>
    </source>
</reference>
<dbReference type="Proteomes" id="UP000553059">
    <property type="component" value="Unassembled WGS sequence"/>
</dbReference>
<accession>A0A7C6Z466</accession>
<comment type="catalytic activity">
    <reaction evidence="5 6">
        <text>alpha-D-glucose 1-phosphate + UTP + H(+) = UDP-alpha-D-glucose + diphosphate</text>
        <dbReference type="Rhea" id="RHEA:19889"/>
        <dbReference type="ChEBI" id="CHEBI:15378"/>
        <dbReference type="ChEBI" id="CHEBI:33019"/>
        <dbReference type="ChEBI" id="CHEBI:46398"/>
        <dbReference type="ChEBI" id="CHEBI:58601"/>
        <dbReference type="ChEBI" id="CHEBI:58885"/>
        <dbReference type="EC" id="2.7.7.9"/>
    </reaction>
</comment>
<comment type="caution">
    <text evidence="8">The sequence shown here is derived from an EMBL/GenBank/DDBJ whole genome shotgun (WGS) entry which is preliminary data.</text>
</comment>
<dbReference type="InterPro" id="IPR005835">
    <property type="entry name" value="NTP_transferase_dom"/>
</dbReference>
<dbReference type="Gene3D" id="3.90.550.10">
    <property type="entry name" value="Spore Coat Polysaccharide Biosynthesis Protein SpsA, Chain A"/>
    <property type="match status" value="1"/>
</dbReference>
<dbReference type="InterPro" id="IPR029044">
    <property type="entry name" value="Nucleotide-diphossugar_trans"/>
</dbReference>
<evidence type="ECO:0000256" key="3">
    <source>
        <dbReference type="ARBA" id="ARBA00022679"/>
    </source>
</evidence>
<keyword evidence="4 6" id="KW-0548">Nucleotidyltransferase</keyword>
<organism evidence="8 9">
    <name type="scientific">Desulfitobacterium dehalogenans</name>
    <dbReference type="NCBI Taxonomy" id="36854"/>
    <lineage>
        <taxon>Bacteria</taxon>
        <taxon>Bacillati</taxon>
        <taxon>Bacillota</taxon>
        <taxon>Clostridia</taxon>
        <taxon>Eubacteriales</taxon>
        <taxon>Desulfitobacteriaceae</taxon>
        <taxon>Desulfitobacterium</taxon>
    </lineage>
</organism>
<dbReference type="InterPro" id="IPR005771">
    <property type="entry name" value="GalU_uridylyltTrfase_bac/arc"/>
</dbReference>
<evidence type="ECO:0000256" key="2">
    <source>
        <dbReference type="ARBA" id="ARBA00012415"/>
    </source>
</evidence>
<evidence type="ECO:0000313" key="8">
    <source>
        <dbReference type="EMBL" id="HHY26704.1"/>
    </source>
</evidence>
<evidence type="ECO:0000256" key="1">
    <source>
        <dbReference type="ARBA" id="ARBA00006890"/>
    </source>
</evidence>
<dbReference type="NCBIfam" id="TIGR01099">
    <property type="entry name" value="galU"/>
    <property type="match status" value="1"/>
</dbReference>
<evidence type="ECO:0000256" key="5">
    <source>
        <dbReference type="ARBA" id="ARBA00048128"/>
    </source>
</evidence>
<proteinExistence type="inferred from homology"/>
<dbReference type="GO" id="GO:0006011">
    <property type="term" value="P:UDP-alpha-D-glucose metabolic process"/>
    <property type="evidence" value="ECO:0007669"/>
    <property type="project" value="InterPro"/>
</dbReference>
<protein>
    <recommendedName>
        <fullName evidence="2 6">UTP--glucose-1-phosphate uridylyltransferase</fullName>
        <ecNumber evidence="2 6">2.7.7.9</ecNumber>
    </recommendedName>
    <alternativeName>
        <fullName evidence="6">UDP-glucose pyrophosphorylase</fullName>
    </alternativeName>
</protein>
<name>A0A7C6Z466_9FIRM</name>
<dbReference type="EMBL" id="DUTF01000182">
    <property type="protein sequence ID" value="HHY26704.1"/>
    <property type="molecule type" value="Genomic_DNA"/>
</dbReference>
<dbReference type="EC" id="2.7.7.9" evidence="2 6"/>
<gene>
    <name evidence="8" type="primary">galU</name>
    <name evidence="8" type="ORF">GX523_08165</name>
</gene>
<dbReference type="AlphaFoldDB" id="A0A7C6Z466"/>
<dbReference type="CDD" id="cd02541">
    <property type="entry name" value="UGPase_prokaryotic"/>
    <property type="match status" value="1"/>
</dbReference>